<dbReference type="RefSeq" id="WP_279330569.1">
    <property type="nucleotide sequence ID" value="NZ_CP010802.1"/>
</dbReference>
<dbReference type="EMBL" id="CP010802">
    <property type="protein sequence ID" value="ALC17678.1"/>
    <property type="molecule type" value="Genomic_DNA"/>
</dbReference>
<dbReference type="PANTHER" id="PTHR31033:SF18">
    <property type="entry name" value="OS06G0115800 PROTEIN"/>
    <property type="match status" value="1"/>
</dbReference>
<feature type="transmembrane region" description="Helical" evidence="1">
    <location>
        <begin position="61"/>
        <end position="79"/>
    </location>
</feature>
<dbReference type="PANTHER" id="PTHR31033">
    <property type="entry name" value="PROTEIN, PUTATIVE-RELATED"/>
    <property type="match status" value="1"/>
</dbReference>
<feature type="transmembrane region" description="Helical" evidence="1">
    <location>
        <begin position="37"/>
        <end position="55"/>
    </location>
</feature>
<proteinExistence type="predicted"/>
<evidence type="ECO:0000313" key="2">
    <source>
        <dbReference type="EMBL" id="ALC17678.1"/>
    </source>
</evidence>
<keyword evidence="3" id="KW-1185">Reference proteome</keyword>
<feature type="transmembrane region" description="Helical" evidence="1">
    <location>
        <begin position="6"/>
        <end position="25"/>
    </location>
</feature>
<reference evidence="2 3" key="1">
    <citation type="submission" date="2015-07" db="EMBL/GenBank/DDBJ databases">
        <title>Isolation and Genomic Characterization of a Novel Halophilic Metal-Reducing Deltaproteobacterium from the Deep Subsurface.</title>
        <authorList>
            <person name="Badalamenti J.P."/>
            <person name="Summers Z.M."/>
            <person name="Gralnick J.A."/>
            <person name="Bond D.R."/>
        </authorList>
    </citation>
    <scope>NUCLEOTIDE SEQUENCE [LARGE SCALE GENOMIC DNA]</scope>
    <source>
        <strain evidence="2 3">WTL</strain>
    </source>
</reference>
<dbReference type="AlphaFoldDB" id="A0A0M4CYR7"/>
<accession>A0A0M4CYR7</accession>
<keyword evidence="1" id="KW-1133">Transmembrane helix</keyword>
<evidence type="ECO:0000313" key="3">
    <source>
        <dbReference type="Proteomes" id="UP000057158"/>
    </source>
</evidence>
<sequence length="85" mass="9567">MNIHRLISLASILGFAFLANVPLGYLREESKKFSLRWFVLIHISIPFIILLRISGGFDWKIIPLTLGCAIAGQLLGGFLKRRSAR</sequence>
<dbReference type="PATRIC" id="fig|1603606.3.peg.3181"/>
<name>A0A0M4CYR7_9BACT</name>
<evidence type="ECO:0000256" key="1">
    <source>
        <dbReference type="SAM" id="Phobius"/>
    </source>
</evidence>
<protein>
    <submittedName>
        <fullName evidence="2">Uncharacterized protein</fullName>
    </submittedName>
</protein>
<organism evidence="2 3">
    <name type="scientific">Desulfuromonas soudanensis</name>
    <dbReference type="NCBI Taxonomy" id="1603606"/>
    <lineage>
        <taxon>Bacteria</taxon>
        <taxon>Pseudomonadati</taxon>
        <taxon>Thermodesulfobacteriota</taxon>
        <taxon>Desulfuromonadia</taxon>
        <taxon>Desulfuromonadales</taxon>
        <taxon>Desulfuromonadaceae</taxon>
        <taxon>Desulfuromonas</taxon>
    </lineage>
</organism>
<keyword evidence="1" id="KW-0472">Membrane</keyword>
<dbReference type="Proteomes" id="UP000057158">
    <property type="component" value="Chromosome"/>
</dbReference>
<gene>
    <name evidence="2" type="ORF">DSOUD_2950</name>
</gene>
<dbReference type="STRING" id="1603606.DSOUD_2950"/>
<keyword evidence="1" id="KW-0812">Transmembrane</keyword>
<dbReference type="KEGG" id="des:DSOUD_2950"/>